<dbReference type="InterPro" id="IPR001106">
    <property type="entry name" value="Aromatic_Lyase"/>
</dbReference>
<sequence>MKSRTVILDGAGLSADAVVAVARHGAVVELADTARAALAETRQYIEAHWLQEDAPLMYAFNTGVGALKSQRIAPDEISTFQASLIRSHSAGTGEPMPAEVVRAMMVLRANAFASNHSGVRVEILDRLIAMLNLGITPVVASKGSVGASGDLAPLALMSGALMGLPQSRVTFRGEEMPASHAFELAGLAPTLDVQAKDATALINGATASLAYAVLTAHDARELLTHATISMAMSLEALRGELSCFEDRVMQARPHRGQRQVAAAIRRLVAGSQRCTEPARQVRLRSTPGLDDGPKSGTPHAPPLAPRIQDVYSLRCVPQVHGPVLDALDYVDGILATEMNSATDNPLIFPQAEGYAIISGGNFHGQYIAQAMDLLALAVTDLSAICDRRSARLIDPACNFGLPANLIAQRPGINTGFAVAQSMGTGLVLENMGLCSPASATSLPAKGNTEDHISNSCFAARRTRTVVENAQAIVAVELLLAAQALDLADRDLSAFPVGAGTAAAQSAVRAIVPAMLADDRWLHDDLERLKALLTSDQLRAAVQAACGPLWQAQETA</sequence>
<proteinExistence type="predicted"/>
<dbReference type="EMBL" id="JBHSDY010000007">
    <property type="protein sequence ID" value="MFC4298778.1"/>
    <property type="molecule type" value="Genomic_DNA"/>
</dbReference>
<evidence type="ECO:0000256" key="1">
    <source>
        <dbReference type="SAM" id="MobiDB-lite"/>
    </source>
</evidence>
<dbReference type="Pfam" id="PF00221">
    <property type="entry name" value="Lyase_aromatic"/>
    <property type="match status" value="1"/>
</dbReference>
<reference evidence="3" key="1">
    <citation type="journal article" date="2019" name="Int. J. Syst. Evol. Microbiol.">
        <title>The Global Catalogue of Microorganisms (GCM) 10K type strain sequencing project: providing services to taxonomists for standard genome sequencing and annotation.</title>
        <authorList>
            <consortium name="The Broad Institute Genomics Platform"/>
            <consortium name="The Broad Institute Genome Sequencing Center for Infectious Disease"/>
            <person name="Wu L."/>
            <person name="Ma J."/>
        </authorList>
    </citation>
    <scope>NUCLEOTIDE SEQUENCE [LARGE SCALE GENOMIC DNA]</scope>
    <source>
        <strain evidence="3">CGMCC 1.19029</strain>
    </source>
</reference>
<dbReference type="InterPro" id="IPR024083">
    <property type="entry name" value="Fumarase/histidase_N"/>
</dbReference>
<dbReference type="EC" id="4.3.1.3" evidence="2"/>
<dbReference type="GO" id="GO:0004397">
    <property type="term" value="F:histidine ammonia-lyase activity"/>
    <property type="evidence" value="ECO:0007669"/>
    <property type="project" value="UniProtKB-EC"/>
</dbReference>
<name>A0ABV8S012_9BURK</name>
<comment type="caution">
    <text evidence="2">The sequence shown here is derived from an EMBL/GenBank/DDBJ whole genome shotgun (WGS) entry which is preliminary data.</text>
</comment>
<accession>A0ABV8S012</accession>
<dbReference type="Gene3D" id="1.20.200.10">
    <property type="entry name" value="Fumarase/aspartase (Central domain)"/>
    <property type="match status" value="1"/>
</dbReference>
<dbReference type="InterPro" id="IPR008948">
    <property type="entry name" value="L-Aspartase-like"/>
</dbReference>
<dbReference type="Proteomes" id="UP001595756">
    <property type="component" value="Unassembled WGS sequence"/>
</dbReference>
<dbReference type="PROSITE" id="PS00488">
    <property type="entry name" value="PAL_HISTIDASE"/>
    <property type="match status" value="1"/>
</dbReference>
<keyword evidence="3" id="KW-1185">Reference proteome</keyword>
<dbReference type="RefSeq" id="WP_376813338.1">
    <property type="nucleotide sequence ID" value="NZ_JBHSDY010000007.1"/>
</dbReference>
<evidence type="ECO:0000313" key="3">
    <source>
        <dbReference type="Proteomes" id="UP001595756"/>
    </source>
</evidence>
<keyword evidence="2" id="KW-0456">Lyase</keyword>
<dbReference type="CDD" id="cd00332">
    <property type="entry name" value="PAL-HAL"/>
    <property type="match status" value="1"/>
</dbReference>
<gene>
    <name evidence="2" type="primary">hutH</name>
    <name evidence="2" type="ORF">ACFO0J_12065</name>
</gene>
<dbReference type="SUPFAM" id="SSF48557">
    <property type="entry name" value="L-aspartase-like"/>
    <property type="match status" value="1"/>
</dbReference>
<dbReference type="PANTHER" id="PTHR10362">
    <property type="entry name" value="HISTIDINE AMMONIA-LYASE"/>
    <property type="match status" value="1"/>
</dbReference>
<organism evidence="2 3">
    <name type="scientific">Castellaniella hirudinis</name>
    <dbReference type="NCBI Taxonomy" id="1144617"/>
    <lineage>
        <taxon>Bacteria</taxon>
        <taxon>Pseudomonadati</taxon>
        <taxon>Pseudomonadota</taxon>
        <taxon>Betaproteobacteria</taxon>
        <taxon>Burkholderiales</taxon>
        <taxon>Alcaligenaceae</taxon>
        <taxon>Castellaniella</taxon>
    </lineage>
</organism>
<feature type="region of interest" description="Disordered" evidence="1">
    <location>
        <begin position="276"/>
        <end position="303"/>
    </location>
</feature>
<dbReference type="Gene3D" id="1.10.275.10">
    <property type="entry name" value="Fumarase/aspartase (N-terminal domain)"/>
    <property type="match status" value="1"/>
</dbReference>
<protein>
    <submittedName>
        <fullName evidence="2">Histidine ammonia-lyase</fullName>
        <ecNumber evidence="2">4.3.1.3</ecNumber>
    </submittedName>
</protein>
<dbReference type="InterPro" id="IPR022313">
    <property type="entry name" value="Phe/His_NH3-lyase_AS"/>
</dbReference>
<evidence type="ECO:0000313" key="2">
    <source>
        <dbReference type="EMBL" id="MFC4298778.1"/>
    </source>
</evidence>